<keyword evidence="2" id="KW-0813">Transport</keyword>
<feature type="transmembrane region" description="Helical" evidence="10">
    <location>
        <begin position="38"/>
        <end position="58"/>
    </location>
</feature>
<evidence type="ECO:0000256" key="2">
    <source>
        <dbReference type="ARBA" id="ARBA00022448"/>
    </source>
</evidence>
<evidence type="ECO:0000256" key="9">
    <source>
        <dbReference type="SAM" id="MobiDB-lite"/>
    </source>
</evidence>
<evidence type="ECO:0000256" key="5">
    <source>
        <dbReference type="ARBA" id="ARBA00023053"/>
    </source>
</evidence>
<dbReference type="InterPro" id="IPR051359">
    <property type="entry name" value="CaCA_antiporter"/>
</dbReference>
<feature type="transmembrane region" description="Helical" evidence="10">
    <location>
        <begin position="176"/>
        <end position="195"/>
    </location>
</feature>
<comment type="similarity">
    <text evidence="8">Belongs to the Ca(2+):cation antiporter (CaCA) (TC 2.A.19) family. Cation/calcium exchanger (CCX) subfamily.</text>
</comment>
<feature type="transmembrane region" description="Helical" evidence="10">
    <location>
        <begin position="437"/>
        <end position="463"/>
    </location>
</feature>
<comment type="caution">
    <text evidence="12">The sequence shown here is derived from an EMBL/GenBank/DDBJ whole genome shotgun (WGS) entry which is preliminary data.</text>
</comment>
<feature type="transmembrane region" description="Helical" evidence="10">
    <location>
        <begin position="151"/>
        <end position="170"/>
    </location>
</feature>
<accession>A0AAW1RNT2</accession>
<dbReference type="Proteomes" id="UP001445335">
    <property type="component" value="Unassembled WGS sequence"/>
</dbReference>
<comment type="subcellular location">
    <subcellularLocation>
        <location evidence="1">Membrane</location>
        <topology evidence="1">Multi-pass membrane protein</topology>
    </subcellularLocation>
</comment>
<gene>
    <name evidence="12" type="ORF">WJX81_007634</name>
</gene>
<reference evidence="12 13" key="1">
    <citation type="journal article" date="2024" name="Nat. Commun.">
        <title>Phylogenomics reveals the evolutionary origins of lichenization in chlorophyte algae.</title>
        <authorList>
            <person name="Puginier C."/>
            <person name="Libourel C."/>
            <person name="Otte J."/>
            <person name="Skaloud P."/>
            <person name="Haon M."/>
            <person name="Grisel S."/>
            <person name="Petersen M."/>
            <person name="Berrin J.G."/>
            <person name="Delaux P.M."/>
            <person name="Dal Grande F."/>
            <person name="Keller J."/>
        </authorList>
    </citation>
    <scope>NUCLEOTIDE SEQUENCE [LARGE SCALE GENOMIC DNA]</scope>
    <source>
        <strain evidence="12 13">SAG 245.80</strain>
    </source>
</reference>
<name>A0AAW1RNT2_9CHLO</name>
<keyword evidence="7" id="KW-0406">Ion transport</keyword>
<dbReference type="AlphaFoldDB" id="A0AAW1RNT2"/>
<dbReference type="GO" id="GO:0008324">
    <property type="term" value="F:monoatomic cation transmembrane transporter activity"/>
    <property type="evidence" value="ECO:0007669"/>
    <property type="project" value="TreeGrafter"/>
</dbReference>
<feature type="transmembrane region" description="Helical" evidence="10">
    <location>
        <begin position="542"/>
        <end position="563"/>
    </location>
</feature>
<dbReference type="Gene3D" id="1.20.1420.30">
    <property type="entry name" value="NCX, central ion-binding region"/>
    <property type="match status" value="2"/>
</dbReference>
<evidence type="ECO:0000259" key="11">
    <source>
        <dbReference type="Pfam" id="PF01699"/>
    </source>
</evidence>
<feature type="domain" description="Sodium/calcium exchanger membrane region" evidence="11">
    <location>
        <begin position="479"/>
        <end position="627"/>
    </location>
</feature>
<proteinExistence type="inferred from homology"/>
<dbReference type="GO" id="GO:0016020">
    <property type="term" value="C:membrane"/>
    <property type="evidence" value="ECO:0007669"/>
    <property type="project" value="UniProtKB-SubCell"/>
</dbReference>
<evidence type="ECO:0000256" key="6">
    <source>
        <dbReference type="ARBA" id="ARBA00023136"/>
    </source>
</evidence>
<dbReference type="GO" id="GO:0006814">
    <property type="term" value="P:sodium ion transport"/>
    <property type="evidence" value="ECO:0007669"/>
    <property type="project" value="UniProtKB-KW"/>
</dbReference>
<evidence type="ECO:0000256" key="3">
    <source>
        <dbReference type="ARBA" id="ARBA00022692"/>
    </source>
</evidence>
<evidence type="ECO:0000313" key="12">
    <source>
        <dbReference type="EMBL" id="KAK9835404.1"/>
    </source>
</evidence>
<feature type="domain" description="Sodium/calcium exchanger membrane region" evidence="11">
    <location>
        <begin position="48"/>
        <end position="194"/>
    </location>
</feature>
<dbReference type="InterPro" id="IPR044880">
    <property type="entry name" value="NCX_ion-bd_dom_sf"/>
</dbReference>
<feature type="region of interest" description="Disordered" evidence="9">
    <location>
        <begin position="266"/>
        <end position="298"/>
    </location>
</feature>
<feature type="transmembrane region" description="Helical" evidence="10">
    <location>
        <begin position="612"/>
        <end position="630"/>
    </location>
</feature>
<feature type="transmembrane region" description="Helical" evidence="10">
    <location>
        <begin position="116"/>
        <end position="139"/>
    </location>
</feature>
<dbReference type="InterPro" id="IPR004837">
    <property type="entry name" value="NaCa_Exmemb"/>
</dbReference>
<feature type="transmembrane region" description="Helical" evidence="10">
    <location>
        <begin position="583"/>
        <end position="600"/>
    </location>
</feature>
<evidence type="ECO:0000256" key="4">
    <source>
        <dbReference type="ARBA" id="ARBA00022989"/>
    </source>
</evidence>
<dbReference type="PANTHER" id="PTHR12266:SF0">
    <property type="entry name" value="MITOCHONDRIAL SODIUM_CALCIUM EXCHANGER PROTEIN"/>
    <property type="match status" value="1"/>
</dbReference>
<feature type="transmembrane region" description="Helical" evidence="10">
    <location>
        <begin position="408"/>
        <end position="431"/>
    </location>
</feature>
<evidence type="ECO:0000313" key="13">
    <source>
        <dbReference type="Proteomes" id="UP001445335"/>
    </source>
</evidence>
<keyword evidence="13" id="KW-1185">Reference proteome</keyword>
<feature type="transmembrane region" description="Helical" evidence="10">
    <location>
        <begin position="499"/>
        <end position="521"/>
    </location>
</feature>
<evidence type="ECO:0000256" key="7">
    <source>
        <dbReference type="ARBA" id="ARBA00023201"/>
    </source>
</evidence>
<protein>
    <recommendedName>
        <fullName evidence="11">Sodium/calcium exchanger membrane region domain-containing protein</fullName>
    </recommendedName>
</protein>
<evidence type="ECO:0000256" key="8">
    <source>
        <dbReference type="ARBA" id="ARBA00038187"/>
    </source>
</evidence>
<dbReference type="Pfam" id="PF01699">
    <property type="entry name" value="Na_Ca_ex"/>
    <property type="match status" value="2"/>
</dbReference>
<keyword evidence="7" id="KW-0739">Sodium transport</keyword>
<evidence type="ECO:0000256" key="1">
    <source>
        <dbReference type="ARBA" id="ARBA00004141"/>
    </source>
</evidence>
<organism evidence="12 13">
    <name type="scientific">Elliptochloris bilobata</name>
    <dbReference type="NCBI Taxonomy" id="381761"/>
    <lineage>
        <taxon>Eukaryota</taxon>
        <taxon>Viridiplantae</taxon>
        <taxon>Chlorophyta</taxon>
        <taxon>core chlorophytes</taxon>
        <taxon>Trebouxiophyceae</taxon>
        <taxon>Trebouxiophyceae incertae sedis</taxon>
        <taxon>Elliptochloris clade</taxon>
        <taxon>Elliptochloris</taxon>
    </lineage>
</organism>
<sequence>MDDVADLHRCEYLQRTLACTEEDRYIPYLSLYLCAPPAAQLLLLGAAAAWLLLLFFCLSEVAETFLVPAVEFISERLRLPAAIAGVTVLSFAGGAPDLFTQLAAISTGGGHQDLGLAVSSTLGSGLFIACLTTAAVAVMMGDAEVEDRVAFLRDVAAYFGACALLLLFLFDGSFAIGEAAALLVFYLVYVAVAIVSSRGKALVVLPRGVCLESHNSLEFSPDYPAPLPCTPYAAVAPIISLELPVRLARMSAAPLAPCADLTPTSAAGAVPRPTSPTKVTKGGARGLTGLTQPQRKNGKQPSCLAASCANEPCHAGVLGNGVNGHTPNEADDWEGAPIFAARPGVGEGKGQHPCHCAAETARMACFSLATVLSGFVDWEGCSWWRKAVTILTAPLVLLMHATNPSLELVHYGLVYAVILSAAAPGFLLQALGWGPRALAPAACGSAWAALSFMLFAALSSRLWSSATGRAPRRSLVVAAVSLCMSAVWLSAVADEVVALLQALGHVLGITTDIIGGTVLSWGENVPEVVATLTLARAGQGTMALAACFAGPVFNLAVGLGGPVLLQGAKHGGSSLPVRLTNGILLLGAQSALVLLFLALYVPLTGWRLQRRLGLYLVALYIFSQVLFVLIEEDVLWTTPWDPYAAVHAAADESRAPQLPSHV</sequence>
<feature type="transmembrane region" description="Helical" evidence="10">
    <location>
        <begin position="79"/>
        <end position="96"/>
    </location>
</feature>
<dbReference type="PANTHER" id="PTHR12266">
    <property type="entry name" value="NA+/CA2+ K+ INDEPENDENT EXCHANGER"/>
    <property type="match status" value="1"/>
</dbReference>
<dbReference type="EMBL" id="JALJOU010000028">
    <property type="protein sequence ID" value="KAK9835404.1"/>
    <property type="molecule type" value="Genomic_DNA"/>
</dbReference>
<keyword evidence="4 10" id="KW-1133">Transmembrane helix</keyword>
<keyword evidence="6 10" id="KW-0472">Membrane</keyword>
<keyword evidence="5" id="KW-0915">Sodium</keyword>
<keyword evidence="3 10" id="KW-0812">Transmembrane</keyword>
<feature type="transmembrane region" description="Helical" evidence="10">
    <location>
        <begin position="475"/>
        <end position="493"/>
    </location>
</feature>
<evidence type="ECO:0000256" key="10">
    <source>
        <dbReference type="SAM" id="Phobius"/>
    </source>
</evidence>